<dbReference type="AlphaFoldDB" id="A0A9K3DCV3"/>
<accession>A0A9K3DCV3</accession>
<evidence type="ECO:0000256" key="1">
    <source>
        <dbReference type="SAM" id="MobiDB-lite"/>
    </source>
</evidence>
<gene>
    <name evidence="2" type="ORF">KIPB_016797</name>
</gene>
<feature type="non-terminal residue" evidence="2">
    <location>
        <position position="106"/>
    </location>
</feature>
<protein>
    <submittedName>
        <fullName evidence="2">Uncharacterized protein</fullName>
    </submittedName>
</protein>
<comment type="caution">
    <text evidence="2">The sequence shown here is derived from an EMBL/GenBank/DDBJ whole genome shotgun (WGS) entry which is preliminary data.</text>
</comment>
<evidence type="ECO:0000313" key="2">
    <source>
        <dbReference type="EMBL" id="GIQ92807.1"/>
    </source>
</evidence>
<evidence type="ECO:0000313" key="3">
    <source>
        <dbReference type="Proteomes" id="UP000265618"/>
    </source>
</evidence>
<reference evidence="2 3" key="1">
    <citation type="journal article" date="2018" name="PLoS ONE">
        <title>The draft genome of Kipferlia bialata reveals reductive genome evolution in fornicate parasites.</title>
        <authorList>
            <person name="Tanifuji G."/>
            <person name="Takabayashi S."/>
            <person name="Kume K."/>
            <person name="Takagi M."/>
            <person name="Nakayama T."/>
            <person name="Kamikawa R."/>
            <person name="Inagaki Y."/>
            <person name="Hashimoto T."/>
        </authorList>
    </citation>
    <scope>NUCLEOTIDE SEQUENCE [LARGE SCALE GENOMIC DNA]</scope>
    <source>
        <strain evidence="2">NY0173</strain>
    </source>
</reference>
<name>A0A9K3DCV3_9EUKA</name>
<dbReference type="Proteomes" id="UP000265618">
    <property type="component" value="Unassembled WGS sequence"/>
</dbReference>
<sequence>THDQLYSDAQRRRSRRQESATYSPLDQCFTPDTSATRDFLQRKARLAERRGEAPPPGAETTRQSRVDRLLRSKVERERELLGLREEREREELAMHHTLDKVCMGIC</sequence>
<keyword evidence="3" id="KW-1185">Reference proteome</keyword>
<feature type="region of interest" description="Disordered" evidence="1">
    <location>
        <begin position="1"/>
        <end position="68"/>
    </location>
</feature>
<dbReference type="EMBL" id="BDIP01010607">
    <property type="protein sequence ID" value="GIQ92807.1"/>
    <property type="molecule type" value="Genomic_DNA"/>
</dbReference>
<feature type="compositionally biased region" description="Basic and acidic residues" evidence="1">
    <location>
        <begin position="1"/>
        <end position="11"/>
    </location>
</feature>
<proteinExistence type="predicted"/>
<feature type="compositionally biased region" description="Polar residues" evidence="1">
    <location>
        <begin position="19"/>
        <end position="36"/>
    </location>
</feature>
<feature type="compositionally biased region" description="Basic and acidic residues" evidence="1">
    <location>
        <begin position="39"/>
        <end position="52"/>
    </location>
</feature>
<organism evidence="2 3">
    <name type="scientific">Kipferlia bialata</name>
    <dbReference type="NCBI Taxonomy" id="797122"/>
    <lineage>
        <taxon>Eukaryota</taxon>
        <taxon>Metamonada</taxon>
        <taxon>Carpediemonas-like organisms</taxon>
        <taxon>Kipferlia</taxon>
    </lineage>
</organism>